<name>A0A1T4VW09_9GAMM</name>
<gene>
    <name evidence="1" type="ORF">SAMN02745132_04418</name>
</gene>
<dbReference type="AlphaFoldDB" id="A0A1T4VW09"/>
<dbReference type="SUPFAM" id="SSF53850">
    <property type="entry name" value="Periplasmic binding protein-like II"/>
    <property type="match status" value="1"/>
</dbReference>
<evidence type="ECO:0000313" key="1">
    <source>
        <dbReference type="EMBL" id="SKA69182.1"/>
    </source>
</evidence>
<keyword evidence="2" id="KW-1185">Reference proteome</keyword>
<organism evidence="1 2">
    <name type="scientific">Enterovibrio nigricans DSM 22720</name>
    <dbReference type="NCBI Taxonomy" id="1121868"/>
    <lineage>
        <taxon>Bacteria</taxon>
        <taxon>Pseudomonadati</taxon>
        <taxon>Pseudomonadota</taxon>
        <taxon>Gammaproteobacteria</taxon>
        <taxon>Vibrionales</taxon>
        <taxon>Vibrionaceae</taxon>
        <taxon>Enterovibrio</taxon>
    </lineage>
</organism>
<evidence type="ECO:0000313" key="2">
    <source>
        <dbReference type="Proteomes" id="UP000190162"/>
    </source>
</evidence>
<dbReference type="Gene3D" id="3.10.105.10">
    <property type="entry name" value="Dipeptide-binding Protein, Domain 3"/>
    <property type="match status" value="1"/>
</dbReference>
<reference evidence="2" key="1">
    <citation type="submission" date="2017-02" db="EMBL/GenBank/DDBJ databases">
        <authorList>
            <person name="Varghese N."/>
            <person name="Submissions S."/>
        </authorList>
    </citation>
    <scope>NUCLEOTIDE SEQUENCE [LARGE SCALE GENOMIC DNA]</scope>
    <source>
        <strain evidence="2">DSM 22720</strain>
    </source>
</reference>
<dbReference type="Proteomes" id="UP000190162">
    <property type="component" value="Unassembled WGS sequence"/>
</dbReference>
<sequence length="164" mass="19607">MYTQDRFMHIWKGIDRDLRKVGVKLNFDITSSEKDVFGQLLSTNAKKNTKEWDLLVWGDDDWYYNHPWSAFLVYRTHNYWSTIYPDSQLDEYIEDMFRESVGTPEFDVVSEKIMRHVYNSGYMLFVPTPNKVLAVNKNVSYSPYRMANMPLWEIEVSPDHWSVK</sequence>
<accession>A0A1T4VW09</accession>
<protein>
    <submittedName>
        <fullName evidence="1">Peptide/nickel transport system substrate-binding protein</fullName>
    </submittedName>
</protein>
<proteinExistence type="predicted"/>
<dbReference type="EMBL" id="FUXU01000112">
    <property type="protein sequence ID" value="SKA69182.1"/>
    <property type="molecule type" value="Genomic_DNA"/>
</dbReference>